<dbReference type="AlphaFoldDB" id="A0A840Z2A5"/>
<reference evidence="1 2" key="1">
    <citation type="submission" date="2020-08" db="EMBL/GenBank/DDBJ databases">
        <title>Genomic Encyclopedia of Type Strains, Phase IV (KMG-IV): sequencing the most valuable type-strain genomes for metagenomic binning, comparative biology and taxonomic classification.</title>
        <authorList>
            <person name="Goeker M."/>
        </authorList>
    </citation>
    <scope>NUCLEOTIDE SEQUENCE [LARGE SCALE GENOMIC DNA]</scope>
    <source>
        <strain evidence="1 2">DSM 27203</strain>
    </source>
</reference>
<dbReference type="RefSeq" id="WP_184005953.1">
    <property type="nucleotide sequence ID" value="NZ_BAABIF010000028.1"/>
</dbReference>
<protein>
    <submittedName>
        <fullName evidence="1">Uncharacterized protein</fullName>
    </submittedName>
</protein>
<gene>
    <name evidence="1" type="ORF">FHR23_003234</name>
</gene>
<name>A0A840Z2A5_9SPHN</name>
<organism evidence="1 2">
    <name type="scientific">Stakelama sediminis</name>
    <dbReference type="NCBI Taxonomy" id="463200"/>
    <lineage>
        <taxon>Bacteria</taxon>
        <taxon>Pseudomonadati</taxon>
        <taxon>Pseudomonadota</taxon>
        <taxon>Alphaproteobacteria</taxon>
        <taxon>Sphingomonadales</taxon>
        <taxon>Sphingomonadaceae</taxon>
        <taxon>Stakelama</taxon>
    </lineage>
</organism>
<evidence type="ECO:0000313" key="2">
    <source>
        <dbReference type="Proteomes" id="UP000554342"/>
    </source>
</evidence>
<sequence>MADPKDVTGVWYGRWTSGSGNVLPNRFIALLSESAGIVSGLISEPDLYDTAGTLHAIVHGSRNGAALAFTKQYDGSGRLAHAVAYRGTVSGDGTEVSGEWALTRHSGAFVMTREVFTADELEEAEEVELTVPLGETR</sequence>
<dbReference type="Proteomes" id="UP000554342">
    <property type="component" value="Unassembled WGS sequence"/>
</dbReference>
<proteinExistence type="predicted"/>
<evidence type="ECO:0000313" key="1">
    <source>
        <dbReference type="EMBL" id="MBB5720271.1"/>
    </source>
</evidence>
<keyword evidence="2" id="KW-1185">Reference proteome</keyword>
<comment type="caution">
    <text evidence="1">The sequence shown here is derived from an EMBL/GenBank/DDBJ whole genome shotgun (WGS) entry which is preliminary data.</text>
</comment>
<accession>A0A840Z2A5</accession>
<dbReference type="EMBL" id="JACIJI010000011">
    <property type="protein sequence ID" value="MBB5720271.1"/>
    <property type="molecule type" value="Genomic_DNA"/>
</dbReference>